<dbReference type="PANTHER" id="PTHR31001">
    <property type="entry name" value="UNCHARACTERIZED TRANSCRIPTIONAL REGULATORY PROTEIN"/>
    <property type="match status" value="1"/>
</dbReference>
<reference evidence="4 5" key="1">
    <citation type="submission" date="2024-01" db="EMBL/GenBank/DDBJ databases">
        <authorList>
            <person name="Allen C."/>
            <person name="Tagirdzhanova G."/>
        </authorList>
    </citation>
    <scope>NUCLEOTIDE SEQUENCE [LARGE SCALE GENOMIC DNA]</scope>
</reference>
<name>A0ABP0CV93_9PEZI</name>
<organism evidence="4 5">
    <name type="scientific">Sporothrix curviconia</name>
    <dbReference type="NCBI Taxonomy" id="1260050"/>
    <lineage>
        <taxon>Eukaryota</taxon>
        <taxon>Fungi</taxon>
        <taxon>Dikarya</taxon>
        <taxon>Ascomycota</taxon>
        <taxon>Pezizomycotina</taxon>
        <taxon>Sordariomycetes</taxon>
        <taxon>Sordariomycetidae</taxon>
        <taxon>Ophiostomatales</taxon>
        <taxon>Ophiostomataceae</taxon>
        <taxon>Sporothrix</taxon>
    </lineage>
</organism>
<dbReference type="InterPro" id="IPR050613">
    <property type="entry name" value="Sec_Metabolite_Reg"/>
</dbReference>
<evidence type="ECO:0000313" key="5">
    <source>
        <dbReference type="Proteomes" id="UP001642405"/>
    </source>
</evidence>
<dbReference type="PANTHER" id="PTHR31001:SF90">
    <property type="entry name" value="CENTROMERE DNA-BINDING PROTEIN COMPLEX CBF3 SUBUNIT B"/>
    <property type="match status" value="1"/>
</dbReference>
<sequence>MWSTVYMPLFARDCEAAVLRPAGGSTCSLQSDTAWVSLYCAVPCTGVYYMGGREHRQLGLNEGYAVARALYQLTVEAINAPDFIVVQSSENTRRIKVLLACANTMGQGLGHRLHLIVGPSDNDAPAAALSFAGSVDRQVRQRIWCFLCTQDWYLIASKKAYAIVPEHNSTPVPANCREDFDGIVSAVPGTTTPMQDCPLSVQTQSTYMIFLFCLTSIYRGLFDELRHANARTDTETSTSSVVSACFDRVLAADRRLEAAMGEIDEFSKGETTSASSSSSPSAQWRALVSTSWHQRVMIHCTFFCRSFQDKRYHYSRFACLAAARKILRSYLDTTSSPSTLTAATATAAPDTSDSEIWSIPTHAISGCLAVLRARPRPNSIVDRGIRIIQHLLHTTNTSLAATKHSYRRLDPHEIAQLARDIDMDGEGECPANLGPRTERGARPVVVAAPLPAPTPTTTATTATPTTTTRSHSPPDFALALLNSQLEAFQPRPAGSSVGGDDELFMPWWFGSMLNGMRFDGDMPLGICSF</sequence>
<proteinExistence type="predicted"/>
<evidence type="ECO:0008006" key="6">
    <source>
        <dbReference type="Google" id="ProtNLM"/>
    </source>
</evidence>
<keyword evidence="2" id="KW-0539">Nucleus</keyword>
<evidence type="ECO:0000313" key="4">
    <source>
        <dbReference type="EMBL" id="CAK7235698.1"/>
    </source>
</evidence>
<comment type="subcellular location">
    <subcellularLocation>
        <location evidence="1">Nucleus</location>
    </subcellularLocation>
</comment>
<accession>A0ABP0CV93</accession>
<evidence type="ECO:0000256" key="3">
    <source>
        <dbReference type="SAM" id="MobiDB-lite"/>
    </source>
</evidence>
<dbReference type="CDD" id="cd12148">
    <property type="entry name" value="fungal_TF_MHR"/>
    <property type="match status" value="1"/>
</dbReference>
<protein>
    <recommendedName>
        <fullName evidence="6">Transcription factor domain-containing protein</fullName>
    </recommendedName>
</protein>
<feature type="compositionally biased region" description="Low complexity" evidence="3">
    <location>
        <begin position="455"/>
        <end position="468"/>
    </location>
</feature>
<comment type="caution">
    <text evidence="4">The sequence shown here is derived from an EMBL/GenBank/DDBJ whole genome shotgun (WGS) entry which is preliminary data.</text>
</comment>
<feature type="region of interest" description="Disordered" evidence="3">
    <location>
        <begin position="449"/>
        <end position="471"/>
    </location>
</feature>
<keyword evidence="5" id="KW-1185">Reference proteome</keyword>
<dbReference type="EMBL" id="CAWUHB010000102">
    <property type="protein sequence ID" value="CAK7235698.1"/>
    <property type="molecule type" value="Genomic_DNA"/>
</dbReference>
<evidence type="ECO:0000256" key="1">
    <source>
        <dbReference type="ARBA" id="ARBA00004123"/>
    </source>
</evidence>
<evidence type="ECO:0000256" key="2">
    <source>
        <dbReference type="ARBA" id="ARBA00023242"/>
    </source>
</evidence>
<dbReference type="Proteomes" id="UP001642405">
    <property type="component" value="Unassembled WGS sequence"/>
</dbReference>
<gene>
    <name evidence="4" type="ORF">SCUCBS95973_009355</name>
</gene>